<keyword evidence="1" id="KW-0472">Membrane</keyword>
<dbReference type="Proteomes" id="UP000182961">
    <property type="component" value="Unassembled WGS sequence"/>
</dbReference>
<proteinExistence type="predicted"/>
<keyword evidence="3" id="KW-1185">Reference proteome</keyword>
<gene>
    <name evidence="2" type="ORF">SAMN05444143_1213</name>
</gene>
<sequence>MKLNDYQFKIEMHKIFEIITEIVGWIQIVLSPTLLGIGFGFGIYHNFPNENGMIFGLFIAIVGFLSGIIWATKKFKTTGTIHFLSRVSSTPELDNIEKSKKRKETE</sequence>
<reference evidence="3" key="1">
    <citation type="submission" date="2016-10" db="EMBL/GenBank/DDBJ databases">
        <authorList>
            <person name="Varghese N."/>
            <person name="Submissions S."/>
        </authorList>
    </citation>
    <scope>NUCLEOTIDE SEQUENCE [LARGE SCALE GENOMIC DNA]</scope>
    <source>
        <strain evidence="3">DSM 4002</strain>
    </source>
</reference>
<evidence type="ECO:0000313" key="3">
    <source>
        <dbReference type="Proteomes" id="UP000182961"/>
    </source>
</evidence>
<evidence type="ECO:0000256" key="1">
    <source>
        <dbReference type="SAM" id="Phobius"/>
    </source>
</evidence>
<keyword evidence="1" id="KW-0812">Transmembrane</keyword>
<dbReference type="EMBL" id="FOUT01000021">
    <property type="protein sequence ID" value="SFN55887.1"/>
    <property type="molecule type" value="Genomic_DNA"/>
</dbReference>
<keyword evidence="1" id="KW-1133">Transmembrane helix</keyword>
<accession>A0A1I5A0G8</accession>
<dbReference type="eggNOG" id="ENOG5032HHI">
    <property type="taxonomic scope" value="Bacteria"/>
</dbReference>
<organism evidence="2 3">
    <name type="scientific">Flavobacterium succinicans</name>
    <dbReference type="NCBI Taxonomy" id="29536"/>
    <lineage>
        <taxon>Bacteria</taxon>
        <taxon>Pseudomonadati</taxon>
        <taxon>Bacteroidota</taxon>
        <taxon>Flavobacteriia</taxon>
        <taxon>Flavobacteriales</taxon>
        <taxon>Flavobacteriaceae</taxon>
        <taxon>Flavobacterium</taxon>
    </lineage>
</organism>
<dbReference type="AlphaFoldDB" id="A0A1I5A0G8"/>
<feature type="transmembrane region" description="Helical" evidence="1">
    <location>
        <begin position="22"/>
        <end position="47"/>
    </location>
</feature>
<name>A0A1I5A0G8_9FLAO</name>
<protein>
    <submittedName>
        <fullName evidence="2">Uncharacterized protein</fullName>
    </submittedName>
</protein>
<evidence type="ECO:0000313" key="2">
    <source>
        <dbReference type="EMBL" id="SFN55887.1"/>
    </source>
</evidence>
<feature type="transmembrane region" description="Helical" evidence="1">
    <location>
        <begin position="53"/>
        <end position="72"/>
    </location>
</feature>